<keyword evidence="4 7" id="KW-1133">Transmembrane helix</keyword>
<reference evidence="9" key="1">
    <citation type="submission" date="2016-06" db="EMBL/GenBank/DDBJ databases">
        <authorList>
            <person name="Rodrigo-Torres L."/>
            <person name="Arahal D.R."/>
        </authorList>
    </citation>
    <scope>NUCLEOTIDE SEQUENCE [LARGE SCALE GENOMIC DNA]</scope>
    <source>
        <strain evidence="9">CECT 7224</strain>
    </source>
</reference>
<evidence type="ECO:0000313" key="9">
    <source>
        <dbReference type="Proteomes" id="UP000092819"/>
    </source>
</evidence>
<dbReference type="NCBIfam" id="TIGR00813">
    <property type="entry name" value="sss"/>
    <property type="match status" value="1"/>
</dbReference>
<feature type="transmembrane region" description="Helical" evidence="7">
    <location>
        <begin position="417"/>
        <end position="437"/>
    </location>
</feature>
<dbReference type="PANTHER" id="PTHR11819">
    <property type="entry name" value="SOLUTE CARRIER FAMILY 5"/>
    <property type="match status" value="1"/>
</dbReference>
<dbReference type="InterPro" id="IPR001734">
    <property type="entry name" value="Na/solute_symporter"/>
</dbReference>
<feature type="transmembrane region" description="Helical" evidence="7">
    <location>
        <begin position="310"/>
        <end position="332"/>
    </location>
</feature>
<organism evidence="8 9">
    <name type="scientific">Vibrio celticus</name>
    <dbReference type="NCBI Taxonomy" id="446372"/>
    <lineage>
        <taxon>Bacteria</taxon>
        <taxon>Pseudomonadati</taxon>
        <taxon>Pseudomonadota</taxon>
        <taxon>Gammaproteobacteria</taxon>
        <taxon>Vibrionales</taxon>
        <taxon>Vibrionaceae</taxon>
        <taxon>Vibrio</taxon>
    </lineage>
</organism>
<dbReference type="Proteomes" id="UP000092819">
    <property type="component" value="Unassembled WGS sequence"/>
</dbReference>
<feature type="transmembrane region" description="Helical" evidence="7">
    <location>
        <begin position="363"/>
        <end position="383"/>
    </location>
</feature>
<feature type="transmembrane region" description="Helical" evidence="7">
    <location>
        <begin position="16"/>
        <end position="37"/>
    </location>
</feature>
<comment type="similarity">
    <text evidence="2 6">Belongs to the sodium:solute symporter (SSF) (TC 2.A.21) family.</text>
</comment>
<dbReference type="GO" id="GO:0005412">
    <property type="term" value="F:D-glucose:sodium symporter activity"/>
    <property type="evidence" value="ECO:0007669"/>
    <property type="project" value="TreeGrafter"/>
</dbReference>
<feature type="transmembrane region" description="Helical" evidence="7">
    <location>
        <begin position="486"/>
        <end position="505"/>
    </location>
</feature>
<keyword evidence="5 7" id="KW-0472">Membrane</keyword>
<feature type="transmembrane region" description="Helical" evidence="7">
    <location>
        <begin position="443"/>
        <end position="465"/>
    </location>
</feature>
<evidence type="ECO:0000256" key="4">
    <source>
        <dbReference type="ARBA" id="ARBA00022989"/>
    </source>
</evidence>
<dbReference type="AlphaFoldDB" id="A0A1C3JGD9"/>
<evidence type="ECO:0000256" key="7">
    <source>
        <dbReference type="SAM" id="Phobius"/>
    </source>
</evidence>
<dbReference type="NCBIfam" id="NF007790">
    <property type="entry name" value="PRK10484.1"/>
    <property type="match status" value="1"/>
</dbReference>
<feature type="transmembrane region" description="Helical" evidence="7">
    <location>
        <begin position="140"/>
        <end position="164"/>
    </location>
</feature>
<dbReference type="PANTHER" id="PTHR11819:SF195">
    <property type="entry name" value="SODIUM_GLUCOSE COTRANSPORTER 4"/>
    <property type="match status" value="1"/>
</dbReference>
<dbReference type="PROSITE" id="PS50283">
    <property type="entry name" value="NA_SOLUT_SYMP_3"/>
    <property type="match status" value="1"/>
</dbReference>
<sequence length="512" mass="55295">MVKVKKNTEKEDANSYFLAGRGLSGIIIASSLILTNLSTEQLVGLNAQSYTANMTPMAWEVCAALTLVLVALYLLPRYLSGGFSTIPDFIEDRYGKSTMYVCTFLFLFGYIFNLLPPILYTGSVALSGIFNVPEALDISYWGSLWVMVLALGFIGVSYAVFGGLKAITYADTFNGVELLIGGVILIPFFGLTALGHGSAVDGFQVLMTEHPEKLNAIGGADDPVPISTFFTGMLILNLFYWGTNQSIIQRALGAKNLAEGQKGVLGAGLVKLAGPFYLLLPGVIAFALFGDSLPSGEAAYPALVREVLPAPMLGFFAAVLFGAVLSSFNNVLHSTSTLFTLNVYKPLINSGASDTKLVKVGRTFSGVIGFGSIFVAPFIYYAPQGFFQYFQTINSFYMAPMCTIIVVGFITRRVPAIAANIGIAFFMISYALSMFVFKFDIHFLHLTGILFVVTAILMLIIGSIYPSASDYQPKVANVVELEHWKMAKPTAAVICIGVMMLYILFSPLGIAK</sequence>
<feature type="transmembrane region" description="Helical" evidence="7">
    <location>
        <begin position="264"/>
        <end position="290"/>
    </location>
</feature>
<keyword evidence="3 7" id="KW-0812">Transmembrane</keyword>
<dbReference type="Pfam" id="PF00474">
    <property type="entry name" value="SSF"/>
    <property type="match status" value="1"/>
</dbReference>
<feature type="transmembrane region" description="Helical" evidence="7">
    <location>
        <begin position="389"/>
        <end position="410"/>
    </location>
</feature>
<dbReference type="CDD" id="cd10328">
    <property type="entry name" value="SLC5sbd_YidK"/>
    <property type="match status" value="1"/>
</dbReference>
<keyword evidence="9" id="KW-1185">Reference proteome</keyword>
<evidence type="ECO:0000256" key="1">
    <source>
        <dbReference type="ARBA" id="ARBA00004141"/>
    </source>
</evidence>
<evidence type="ECO:0000256" key="3">
    <source>
        <dbReference type="ARBA" id="ARBA00022692"/>
    </source>
</evidence>
<protein>
    <submittedName>
        <fullName evidence="8">Putative symporter YidK</fullName>
    </submittedName>
</protein>
<dbReference type="Gene3D" id="1.20.1730.10">
    <property type="entry name" value="Sodium/glucose cotransporter"/>
    <property type="match status" value="1"/>
</dbReference>
<feature type="transmembrane region" description="Helical" evidence="7">
    <location>
        <begin position="97"/>
        <end position="120"/>
    </location>
</feature>
<feature type="transmembrane region" description="Helical" evidence="7">
    <location>
        <begin position="57"/>
        <end position="76"/>
    </location>
</feature>
<gene>
    <name evidence="8" type="primary">yidK_1</name>
    <name evidence="8" type="ORF">VCE7224_02910</name>
</gene>
<feature type="transmembrane region" description="Helical" evidence="7">
    <location>
        <begin position="176"/>
        <end position="197"/>
    </location>
</feature>
<feature type="transmembrane region" description="Helical" evidence="7">
    <location>
        <begin position="224"/>
        <end position="243"/>
    </location>
</feature>
<evidence type="ECO:0000256" key="6">
    <source>
        <dbReference type="RuleBase" id="RU362091"/>
    </source>
</evidence>
<dbReference type="GO" id="GO:0005886">
    <property type="term" value="C:plasma membrane"/>
    <property type="evidence" value="ECO:0007669"/>
    <property type="project" value="TreeGrafter"/>
</dbReference>
<dbReference type="InterPro" id="IPR038377">
    <property type="entry name" value="Na/Glc_symporter_sf"/>
</dbReference>
<name>A0A1C3JGD9_9VIBR</name>
<comment type="subcellular location">
    <subcellularLocation>
        <location evidence="1">Membrane</location>
        <topology evidence="1">Multi-pass membrane protein</topology>
    </subcellularLocation>
</comment>
<evidence type="ECO:0000313" key="8">
    <source>
        <dbReference type="EMBL" id="SBT14148.1"/>
    </source>
</evidence>
<proteinExistence type="inferred from homology"/>
<evidence type="ECO:0000256" key="2">
    <source>
        <dbReference type="ARBA" id="ARBA00006434"/>
    </source>
</evidence>
<dbReference type="EMBL" id="FLQZ01000063">
    <property type="protein sequence ID" value="SBT14148.1"/>
    <property type="molecule type" value="Genomic_DNA"/>
</dbReference>
<accession>A0A1C3JGD9</accession>
<dbReference type="RefSeq" id="WP_065676851.1">
    <property type="nucleotide sequence ID" value="NZ_AP025464.1"/>
</dbReference>
<evidence type="ECO:0000256" key="5">
    <source>
        <dbReference type="ARBA" id="ARBA00023136"/>
    </source>
</evidence>